<dbReference type="EMBL" id="KZ819299">
    <property type="protein sequence ID" value="PWN96540.1"/>
    <property type="molecule type" value="Genomic_DNA"/>
</dbReference>
<dbReference type="PROSITE" id="PS50858">
    <property type="entry name" value="BSD"/>
    <property type="match status" value="1"/>
</dbReference>
<organism evidence="9 10">
    <name type="scientific">Tilletiopsis washingtonensis</name>
    <dbReference type="NCBI Taxonomy" id="58919"/>
    <lineage>
        <taxon>Eukaryota</taxon>
        <taxon>Fungi</taxon>
        <taxon>Dikarya</taxon>
        <taxon>Basidiomycota</taxon>
        <taxon>Ustilaginomycotina</taxon>
        <taxon>Exobasidiomycetes</taxon>
        <taxon>Entylomatales</taxon>
        <taxon>Entylomatales incertae sedis</taxon>
        <taxon>Tilletiopsis</taxon>
    </lineage>
</organism>
<dbReference type="GO" id="GO:0000439">
    <property type="term" value="C:transcription factor TFIIH core complex"/>
    <property type="evidence" value="ECO:0007669"/>
    <property type="project" value="InterPro"/>
</dbReference>
<comment type="subcellular location">
    <subcellularLocation>
        <location evidence="1">Nucleus</location>
    </subcellularLocation>
</comment>
<evidence type="ECO:0000256" key="7">
    <source>
        <dbReference type="SAM" id="MobiDB-lite"/>
    </source>
</evidence>
<keyword evidence="4" id="KW-0805">Transcription regulation</keyword>
<keyword evidence="3" id="KW-0677">Repeat</keyword>
<evidence type="ECO:0000256" key="5">
    <source>
        <dbReference type="ARBA" id="ARBA00023163"/>
    </source>
</evidence>
<evidence type="ECO:0000259" key="8">
    <source>
        <dbReference type="PROSITE" id="PS50858"/>
    </source>
</evidence>
<dbReference type="RefSeq" id="XP_025596819.1">
    <property type="nucleotide sequence ID" value="XM_025743008.1"/>
</dbReference>
<evidence type="ECO:0000256" key="6">
    <source>
        <dbReference type="ARBA" id="ARBA00023242"/>
    </source>
</evidence>
<sequence>MAAAAGSSARYAVSHLKLPGTLSITATHLQWVPSASGSAAASAALDVPLRAITGLSVSKPGAASAALLVVVAPGTPGIGGRPKAMLHFTPHANDADAAVRSRDSVKDQLSAVVAANREQDTAGPSAAAGGAAPVAAAASAPSAASPSGAAAAQPAAAAGGKKGVKPELELRYRVLMANPALAALHRDLVMSHALSDAEFWSHPTRTALLNAERAATEQRRGRNARIADPKPRTDERGEMRVEVTPQLKRDLFEQYPVVRRAWEENVPSVMDEPSFWTRYFQSRLYHRLRTSARSAANEHIFKDDEILDRYLEKDEDDQIEPRRQHNPHDAFLDLGATAEDHQETGNAADFTMRAGSSRSALPLMRRFNEHSTSLLDDALGTQDEASRAKRRKIGIEQDYGGPAAAGHWEDIRMDDLGGEGEARGVPLDMRGRRGLFERRAGASEPGAGDALSDETLRKALAADGSSELLAWQSALGDFKAQGTAGAMRVMLHSISTRAAARASTKTDLLPESVQKSVVAHHAAVNEFLRQYWAALAQQPARAARMLEGIAKLRERGLEVEQEAEQAQPGAGRERVRTYLAPTVQAVTRAMSIAARGQVAGSSDAT</sequence>
<dbReference type="Pfam" id="PF03909">
    <property type="entry name" value="BSD"/>
    <property type="match status" value="1"/>
</dbReference>
<comment type="similarity">
    <text evidence="2">Belongs to the TFB1 family.</text>
</comment>
<accession>A0A316Z467</accession>
<dbReference type="STRING" id="58919.A0A316Z467"/>
<dbReference type="GO" id="GO:0006289">
    <property type="term" value="P:nucleotide-excision repair"/>
    <property type="evidence" value="ECO:0007669"/>
    <property type="project" value="InterPro"/>
</dbReference>
<evidence type="ECO:0000256" key="2">
    <source>
        <dbReference type="ARBA" id="ARBA00009448"/>
    </source>
</evidence>
<dbReference type="OrthoDB" id="360521at2759"/>
<keyword evidence="5" id="KW-0804">Transcription</keyword>
<proteinExistence type="inferred from homology"/>
<dbReference type="GO" id="GO:0006351">
    <property type="term" value="P:DNA-templated transcription"/>
    <property type="evidence" value="ECO:0007669"/>
    <property type="project" value="InterPro"/>
</dbReference>
<dbReference type="SUPFAM" id="SSF140383">
    <property type="entry name" value="BSD domain-like"/>
    <property type="match status" value="2"/>
</dbReference>
<dbReference type="Gene3D" id="2.30.29.30">
    <property type="entry name" value="Pleckstrin-homology domain (PH domain)/Phosphotyrosine-binding domain (PTB)"/>
    <property type="match status" value="1"/>
</dbReference>
<feature type="domain" description="BSD" evidence="8">
    <location>
        <begin position="235"/>
        <end position="287"/>
    </location>
</feature>
<feature type="region of interest" description="Disordered" evidence="7">
    <location>
        <begin position="215"/>
        <end position="238"/>
    </location>
</feature>
<dbReference type="CDD" id="cd13229">
    <property type="entry name" value="PH_TFIIH"/>
    <property type="match status" value="1"/>
</dbReference>
<protein>
    <recommendedName>
        <fullName evidence="8">BSD domain-containing protein</fullName>
    </recommendedName>
</protein>
<dbReference type="InterPro" id="IPR011993">
    <property type="entry name" value="PH-like_dom_sf"/>
</dbReference>
<dbReference type="Pfam" id="PF08567">
    <property type="entry name" value="PH_TFIIH"/>
    <property type="match status" value="1"/>
</dbReference>
<dbReference type="Gene3D" id="1.10.3970.10">
    <property type="entry name" value="BSD domain"/>
    <property type="match status" value="1"/>
</dbReference>
<dbReference type="AlphaFoldDB" id="A0A316Z467"/>
<reference evidence="9 10" key="1">
    <citation type="journal article" date="2018" name="Mol. Biol. Evol.">
        <title>Broad Genomic Sampling Reveals a Smut Pathogenic Ancestry of the Fungal Clade Ustilaginomycotina.</title>
        <authorList>
            <person name="Kijpornyongpan T."/>
            <person name="Mondo S.J."/>
            <person name="Barry K."/>
            <person name="Sandor L."/>
            <person name="Lee J."/>
            <person name="Lipzen A."/>
            <person name="Pangilinan J."/>
            <person name="LaButti K."/>
            <person name="Hainaut M."/>
            <person name="Henrissat B."/>
            <person name="Grigoriev I.V."/>
            <person name="Spatafora J.W."/>
            <person name="Aime M.C."/>
        </authorList>
    </citation>
    <scope>NUCLEOTIDE SEQUENCE [LARGE SCALE GENOMIC DNA]</scope>
    <source>
        <strain evidence="9 10">MCA 4186</strain>
    </source>
</reference>
<dbReference type="Proteomes" id="UP000245946">
    <property type="component" value="Unassembled WGS sequence"/>
</dbReference>
<name>A0A316Z467_9BASI</name>
<dbReference type="GeneID" id="37270552"/>
<dbReference type="SUPFAM" id="SSF50729">
    <property type="entry name" value="PH domain-like"/>
    <property type="match status" value="1"/>
</dbReference>
<evidence type="ECO:0000313" key="10">
    <source>
        <dbReference type="Proteomes" id="UP000245946"/>
    </source>
</evidence>
<dbReference type="InterPro" id="IPR027079">
    <property type="entry name" value="Tfb1/GTF2H1"/>
</dbReference>
<keyword evidence="6" id="KW-0539">Nucleus</keyword>
<evidence type="ECO:0000256" key="3">
    <source>
        <dbReference type="ARBA" id="ARBA00022737"/>
    </source>
</evidence>
<evidence type="ECO:0000313" key="9">
    <source>
        <dbReference type="EMBL" id="PWN96540.1"/>
    </source>
</evidence>
<gene>
    <name evidence="9" type="ORF">FA09DRAFT_331396</name>
</gene>
<dbReference type="PANTHER" id="PTHR12856">
    <property type="entry name" value="TRANSCRIPTION INITIATION FACTOR IIH-RELATED"/>
    <property type="match status" value="1"/>
</dbReference>
<dbReference type="Gene3D" id="6.10.140.1200">
    <property type="match status" value="1"/>
</dbReference>
<dbReference type="InterPro" id="IPR005607">
    <property type="entry name" value="BSD_dom"/>
</dbReference>
<evidence type="ECO:0000256" key="1">
    <source>
        <dbReference type="ARBA" id="ARBA00004123"/>
    </source>
</evidence>
<dbReference type="InterPro" id="IPR013876">
    <property type="entry name" value="TFIIH_BTF_p62_N"/>
</dbReference>
<keyword evidence="10" id="KW-1185">Reference proteome</keyword>
<evidence type="ECO:0000256" key="4">
    <source>
        <dbReference type="ARBA" id="ARBA00023015"/>
    </source>
</evidence>
<dbReference type="InterPro" id="IPR035925">
    <property type="entry name" value="BSD_dom_sf"/>
</dbReference>
<dbReference type="SMART" id="SM00751">
    <property type="entry name" value="BSD"/>
    <property type="match status" value="1"/>
</dbReference>